<feature type="signal peptide" evidence="2">
    <location>
        <begin position="1"/>
        <end position="18"/>
    </location>
</feature>
<dbReference type="InterPro" id="IPR013783">
    <property type="entry name" value="Ig-like_fold"/>
</dbReference>
<evidence type="ECO:0000256" key="1">
    <source>
        <dbReference type="ARBA" id="ARBA00023319"/>
    </source>
</evidence>
<dbReference type="InterPro" id="IPR036179">
    <property type="entry name" value="Ig-like_dom_sf"/>
</dbReference>
<keyword evidence="1" id="KW-0393">Immunoglobulin domain</keyword>
<organism evidence="4 5">
    <name type="scientific">Pan troglodytes</name>
    <name type="common">Chimpanzee</name>
    <dbReference type="NCBI Taxonomy" id="9598"/>
    <lineage>
        <taxon>Eukaryota</taxon>
        <taxon>Metazoa</taxon>
        <taxon>Chordata</taxon>
        <taxon>Craniata</taxon>
        <taxon>Vertebrata</taxon>
        <taxon>Euteleostomi</taxon>
        <taxon>Mammalia</taxon>
        <taxon>Eutheria</taxon>
        <taxon>Euarchontoglires</taxon>
        <taxon>Primates</taxon>
        <taxon>Haplorrhini</taxon>
        <taxon>Catarrhini</taxon>
        <taxon>Hominidae</taxon>
        <taxon>Pan</taxon>
    </lineage>
</organism>
<evidence type="ECO:0000259" key="3">
    <source>
        <dbReference type="PROSITE" id="PS50835"/>
    </source>
</evidence>
<evidence type="ECO:0000313" key="4">
    <source>
        <dbReference type="EMBL" id="PNI53018.1"/>
    </source>
</evidence>
<dbReference type="PANTHER" id="PTHR10075:SF63">
    <property type="entry name" value="CONTACTIN-4"/>
    <property type="match status" value="1"/>
</dbReference>
<dbReference type="InterPro" id="IPR007110">
    <property type="entry name" value="Ig-like_dom"/>
</dbReference>
<keyword evidence="2" id="KW-0732">Signal</keyword>
<reference evidence="4 5" key="1">
    <citation type="submission" date="2017-12" db="EMBL/GenBank/DDBJ databases">
        <title>High-resolution comparative analysis of great ape genomes.</title>
        <authorList>
            <person name="Pollen A."/>
            <person name="Hastie A."/>
            <person name="Hormozdiari F."/>
            <person name="Dougherty M."/>
            <person name="Liu R."/>
            <person name="Chaisson M."/>
            <person name="Hoppe E."/>
            <person name="Hill C."/>
            <person name="Pang A."/>
            <person name="Hillier L."/>
            <person name="Baker C."/>
            <person name="Armstrong J."/>
            <person name="Shendure J."/>
            <person name="Paten B."/>
            <person name="Wilson R."/>
            <person name="Chao H."/>
            <person name="Schneider V."/>
            <person name="Ventura M."/>
            <person name="Kronenberg Z."/>
            <person name="Murali S."/>
            <person name="Gordon D."/>
            <person name="Cantsilieris S."/>
            <person name="Munson K."/>
            <person name="Nelson B."/>
            <person name="Raja A."/>
            <person name="Underwood J."/>
            <person name="Diekhans M."/>
            <person name="Fiddes I."/>
            <person name="Haussler D."/>
            <person name="Eichler E."/>
        </authorList>
    </citation>
    <scope>NUCLEOTIDE SEQUENCE [LARGE SCALE GENOMIC DNA]</scope>
    <source>
        <strain evidence="4">Yerkes chimp pedigree #C0471</strain>
    </source>
</reference>
<evidence type="ECO:0000256" key="2">
    <source>
        <dbReference type="SAM" id="SignalP"/>
    </source>
</evidence>
<sequence>MRLPWELLVLQSFMLCLAGSQTDFWSLLGVLPALEADDSTLHGPIFIQEPSPVMFPLDSEEKKVKLNCEVKGNPKPHIRWKLNGTDVDTGMDFRYSVVEGSLLINNPNKTQDAGTYQCTATNSFGTIVSREAKLQFA</sequence>
<name>A0A2J8M0K4_PANTR</name>
<proteinExistence type="predicted"/>
<feature type="domain" description="Ig-like" evidence="3">
    <location>
        <begin position="50"/>
        <end position="135"/>
    </location>
</feature>
<feature type="chain" id="PRO_5014362725" evidence="2">
    <location>
        <begin position="19"/>
        <end position="137"/>
    </location>
</feature>
<protein>
    <submittedName>
        <fullName evidence="4">CNTN4 isoform 9</fullName>
    </submittedName>
</protein>
<dbReference type="FunFam" id="2.60.40.10:FF:000064">
    <property type="entry name" value="Contactin 1"/>
    <property type="match status" value="1"/>
</dbReference>
<dbReference type="AlphaFoldDB" id="A0A2J8M0K4"/>
<gene>
    <name evidence="4" type="ORF">CK820_G0025142</name>
</gene>
<dbReference type="SMART" id="SM00408">
    <property type="entry name" value="IGc2"/>
    <property type="match status" value="1"/>
</dbReference>
<dbReference type="EMBL" id="NBAG03000274">
    <property type="protein sequence ID" value="PNI53018.1"/>
    <property type="molecule type" value="Genomic_DNA"/>
</dbReference>
<feature type="non-terminal residue" evidence="4">
    <location>
        <position position="137"/>
    </location>
</feature>
<dbReference type="InterPro" id="IPR013098">
    <property type="entry name" value="Ig_I-set"/>
</dbReference>
<comment type="caution">
    <text evidence="4">The sequence shown here is derived from an EMBL/GenBank/DDBJ whole genome shotgun (WGS) entry which is preliminary data.</text>
</comment>
<evidence type="ECO:0000313" key="5">
    <source>
        <dbReference type="Proteomes" id="UP000236370"/>
    </source>
</evidence>
<dbReference type="InterPro" id="IPR003598">
    <property type="entry name" value="Ig_sub2"/>
</dbReference>
<accession>A0A2J8M0K4</accession>
<dbReference type="PANTHER" id="PTHR10075">
    <property type="entry name" value="BASIGIN RELATED"/>
    <property type="match status" value="1"/>
</dbReference>
<dbReference type="Proteomes" id="UP000236370">
    <property type="component" value="Unassembled WGS sequence"/>
</dbReference>
<dbReference type="Pfam" id="PF07679">
    <property type="entry name" value="I-set"/>
    <property type="match status" value="1"/>
</dbReference>
<dbReference type="Gene3D" id="2.60.40.10">
    <property type="entry name" value="Immunoglobulins"/>
    <property type="match status" value="1"/>
</dbReference>
<dbReference type="SUPFAM" id="SSF48726">
    <property type="entry name" value="Immunoglobulin"/>
    <property type="match status" value="1"/>
</dbReference>
<dbReference type="PROSITE" id="PS50835">
    <property type="entry name" value="IG_LIKE"/>
    <property type="match status" value="1"/>
</dbReference>